<reference evidence="2" key="1">
    <citation type="journal article" date="2019" name="Int. J. Syst. Evol. Microbiol.">
        <title>The Global Catalogue of Microorganisms (GCM) 10K type strain sequencing project: providing services to taxonomists for standard genome sequencing and annotation.</title>
        <authorList>
            <consortium name="The Broad Institute Genomics Platform"/>
            <consortium name="The Broad Institute Genome Sequencing Center for Infectious Disease"/>
            <person name="Wu L."/>
            <person name="Ma J."/>
        </authorList>
    </citation>
    <scope>NUCLEOTIDE SEQUENCE [LARGE SCALE GENOMIC DNA]</scope>
    <source>
        <strain evidence="2">CCUG 59189</strain>
    </source>
</reference>
<dbReference type="EMBL" id="JBHTLM010000004">
    <property type="protein sequence ID" value="MFD1176282.1"/>
    <property type="molecule type" value="Genomic_DNA"/>
</dbReference>
<accession>A0ABW3RVH1</accession>
<dbReference type="RefSeq" id="WP_379318467.1">
    <property type="nucleotide sequence ID" value="NZ_JBHTLM010000004.1"/>
</dbReference>
<evidence type="ECO:0000313" key="1">
    <source>
        <dbReference type="EMBL" id="MFD1176282.1"/>
    </source>
</evidence>
<proteinExistence type="predicted"/>
<sequence length="72" mass="7979">MKFTVTVHFVGDKKASFIREADSAAEIARDIKSKDTKWFGNDNKVINSENVLFVNITEGVAKAKPRPKAKAV</sequence>
<evidence type="ECO:0000313" key="2">
    <source>
        <dbReference type="Proteomes" id="UP001597262"/>
    </source>
</evidence>
<keyword evidence="2" id="KW-1185">Reference proteome</keyword>
<gene>
    <name evidence="1" type="ORF">ACFQ3W_08215</name>
</gene>
<name>A0ABW3RVH1_9BACL</name>
<dbReference type="Proteomes" id="UP001597262">
    <property type="component" value="Unassembled WGS sequence"/>
</dbReference>
<protein>
    <submittedName>
        <fullName evidence="1">Uncharacterized protein</fullName>
    </submittedName>
</protein>
<comment type="caution">
    <text evidence="1">The sequence shown here is derived from an EMBL/GenBank/DDBJ whole genome shotgun (WGS) entry which is preliminary data.</text>
</comment>
<organism evidence="1 2">
    <name type="scientific">Paenibacillus puldeungensis</name>
    <dbReference type="NCBI Taxonomy" id="696536"/>
    <lineage>
        <taxon>Bacteria</taxon>
        <taxon>Bacillati</taxon>
        <taxon>Bacillota</taxon>
        <taxon>Bacilli</taxon>
        <taxon>Bacillales</taxon>
        <taxon>Paenibacillaceae</taxon>
        <taxon>Paenibacillus</taxon>
    </lineage>
</organism>